<dbReference type="PANTHER" id="PTHR35526:SF3">
    <property type="entry name" value="ANTI-SIGMA-F FACTOR RSBW"/>
    <property type="match status" value="1"/>
</dbReference>
<name>A0A3S9PKN9_STRLT</name>
<keyword evidence="3" id="KW-0067">ATP-binding</keyword>
<evidence type="ECO:0000313" key="4">
    <source>
        <dbReference type="Proteomes" id="UP000267900"/>
    </source>
</evidence>
<dbReference type="InterPro" id="IPR050267">
    <property type="entry name" value="Anti-sigma-factor_SerPK"/>
</dbReference>
<feature type="domain" description="Histidine kinase/HSP90-like ATPase" evidence="2">
    <location>
        <begin position="22"/>
        <end position="137"/>
    </location>
</feature>
<accession>A0A3S9PKN9</accession>
<sequence length="146" mass="15595">MCPITTVVPIRPDFSLGFLPVPSLVREVRAAVRALLVTAHRDDLVDDTLLLTSEVVTNAVNACRGSSCTSLVTVYAKWMYGGALLVLVRDYAPGVPHQRAWAVDAEGGRGLDLIRGCATHWGVCRHGSGPGKAVWFRVAATARGAQ</sequence>
<dbReference type="AlphaFoldDB" id="A0A3S9PKN9"/>
<dbReference type="Gene3D" id="3.30.565.10">
    <property type="entry name" value="Histidine kinase-like ATPase, C-terminal domain"/>
    <property type="match status" value="1"/>
</dbReference>
<keyword evidence="1" id="KW-0723">Serine/threonine-protein kinase</keyword>
<organism evidence="3 4">
    <name type="scientific">Streptomyces luteoverticillatus</name>
    <name type="common">Streptoverticillium luteoverticillatus</name>
    <dbReference type="NCBI Taxonomy" id="66425"/>
    <lineage>
        <taxon>Bacteria</taxon>
        <taxon>Bacillati</taxon>
        <taxon>Actinomycetota</taxon>
        <taxon>Actinomycetes</taxon>
        <taxon>Kitasatosporales</taxon>
        <taxon>Streptomycetaceae</taxon>
        <taxon>Streptomyces</taxon>
    </lineage>
</organism>
<dbReference type="Proteomes" id="UP000267900">
    <property type="component" value="Chromosome"/>
</dbReference>
<dbReference type="GO" id="GO:0005524">
    <property type="term" value="F:ATP binding"/>
    <property type="evidence" value="ECO:0007669"/>
    <property type="project" value="UniProtKB-KW"/>
</dbReference>
<dbReference type="OrthoDB" id="4171713at2"/>
<keyword evidence="1" id="KW-0808">Transferase</keyword>
<dbReference type="PANTHER" id="PTHR35526">
    <property type="entry name" value="ANTI-SIGMA-F FACTOR RSBW-RELATED"/>
    <property type="match status" value="1"/>
</dbReference>
<keyword evidence="4" id="KW-1185">Reference proteome</keyword>
<reference evidence="3 4" key="1">
    <citation type="submission" date="2018-12" db="EMBL/GenBank/DDBJ databases">
        <title>The whole draft genome of Streptomyce luteoverticillatus CGMCC 15060.</title>
        <authorList>
            <person name="Feng Z."/>
            <person name="Chen G."/>
            <person name="Zhang J."/>
            <person name="Zhu H."/>
            <person name="Yu X."/>
            <person name="Zhang W."/>
            <person name="Zhang X."/>
        </authorList>
    </citation>
    <scope>NUCLEOTIDE SEQUENCE [LARGE SCALE GENOMIC DNA]</scope>
    <source>
        <strain evidence="3 4">CGMCC 15060</strain>
    </source>
</reference>
<keyword evidence="3" id="KW-0547">Nucleotide-binding</keyword>
<evidence type="ECO:0000313" key="3">
    <source>
        <dbReference type="EMBL" id="AZQ72882.1"/>
    </source>
</evidence>
<dbReference type="Pfam" id="PF13581">
    <property type="entry name" value="HATPase_c_2"/>
    <property type="match status" value="1"/>
</dbReference>
<gene>
    <name evidence="3" type="ORF">EKH77_18155</name>
</gene>
<dbReference type="InterPro" id="IPR003594">
    <property type="entry name" value="HATPase_dom"/>
</dbReference>
<protein>
    <submittedName>
        <fullName evidence="3">ATP-binding protein</fullName>
    </submittedName>
</protein>
<evidence type="ECO:0000256" key="1">
    <source>
        <dbReference type="ARBA" id="ARBA00022527"/>
    </source>
</evidence>
<dbReference type="SUPFAM" id="SSF55874">
    <property type="entry name" value="ATPase domain of HSP90 chaperone/DNA topoisomerase II/histidine kinase"/>
    <property type="match status" value="1"/>
</dbReference>
<dbReference type="GO" id="GO:0004674">
    <property type="term" value="F:protein serine/threonine kinase activity"/>
    <property type="evidence" value="ECO:0007669"/>
    <property type="project" value="UniProtKB-KW"/>
</dbReference>
<evidence type="ECO:0000259" key="2">
    <source>
        <dbReference type="Pfam" id="PF13581"/>
    </source>
</evidence>
<keyword evidence="1" id="KW-0418">Kinase</keyword>
<dbReference type="InterPro" id="IPR036890">
    <property type="entry name" value="HATPase_C_sf"/>
</dbReference>
<proteinExistence type="predicted"/>
<dbReference type="EMBL" id="CP034587">
    <property type="protein sequence ID" value="AZQ72882.1"/>
    <property type="molecule type" value="Genomic_DNA"/>
</dbReference>
<dbReference type="RefSeq" id="WP_126915396.1">
    <property type="nucleotide sequence ID" value="NZ_CP034587.1"/>
</dbReference>
<dbReference type="CDD" id="cd16936">
    <property type="entry name" value="HATPase_RsbW-like"/>
    <property type="match status" value="1"/>
</dbReference>